<organism evidence="1 2">
    <name type="scientific">Plakobranchus ocellatus</name>
    <dbReference type="NCBI Taxonomy" id="259542"/>
    <lineage>
        <taxon>Eukaryota</taxon>
        <taxon>Metazoa</taxon>
        <taxon>Spiralia</taxon>
        <taxon>Lophotrochozoa</taxon>
        <taxon>Mollusca</taxon>
        <taxon>Gastropoda</taxon>
        <taxon>Heterobranchia</taxon>
        <taxon>Euthyneura</taxon>
        <taxon>Panpulmonata</taxon>
        <taxon>Sacoglossa</taxon>
        <taxon>Placobranchoidea</taxon>
        <taxon>Plakobranchidae</taxon>
        <taxon>Plakobranchus</taxon>
    </lineage>
</organism>
<evidence type="ECO:0000313" key="1">
    <source>
        <dbReference type="EMBL" id="GFO44499.1"/>
    </source>
</evidence>
<proteinExistence type="predicted"/>
<name>A0AAV4DJY0_9GAST</name>
<sequence length="111" mass="13029">MTVITGGHLERVGRLWLYLTDTHDDRLLGWSHWPDQTLKIYELVLETARICPVCNQRPTGQLLLEGRPQAVTGYDHWSNFKETKLRRKRALSLYSGYKTEEDKNASRREEN</sequence>
<reference evidence="1 2" key="1">
    <citation type="journal article" date="2021" name="Elife">
        <title>Chloroplast acquisition without the gene transfer in kleptoplastic sea slugs, Plakobranchus ocellatus.</title>
        <authorList>
            <person name="Maeda T."/>
            <person name="Takahashi S."/>
            <person name="Yoshida T."/>
            <person name="Shimamura S."/>
            <person name="Takaki Y."/>
            <person name="Nagai Y."/>
            <person name="Toyoda A."/>
            <person name="Suzuki Y."/>
            <person name="Arimoto A."/>
            <person name="Ishii H."/>
            <person name="Satoh N."/>
            <person name="Nishiyama T."/>
            <person name="Hasebe M."/>
            <person name="Maruyama T."/>
            <person name="Minagawa J."/>
            <person name="Obokata J."/>
            <person name="Shigenobu S."/>
        </authorList>
    </citation>
    <scope>NUCLEOTIDE SEQUENCE [LARGE SCALE GENOMIC DNA]</scope>
</reference>
<comment type="caution">
    <text evidence="1">The sequence shown here is derived from an EMBL/GenBank/DDBJ whole genome shotgun (WGS) entry which is preliminary data.</text>
</comment>
<dbReference type="EMBL" id="BLXT01007956">
    <property type="protein sequence ID" value="GFO44499.1"/>
    <property type="molecule type" value="Genomic_DNA"/>
</dbReference>
<dbReference type="Proteomes" id="UP000735302">
    <property type="component" value="Unassembled WGS sequence"/>
</dbReference>
<dbReference type="AlphaFoldDB" id="A0AAV4DJY0"/>
<protein>
    <submittedName>
        <fullName evidence="1">Uncharacterized protein</fullName>
    </submittedName>
</protein>
<evidence type="ECO:0000313" key="2">
    <source>
        <dbReference type="Proteomes" id="UP000735302"/>
    </source>
</evidence>
<keyword evidence="2" id="KW-1185">Reference proteome</keyword>
<gene>
    <name evidence="1" type="ORF">PoB_007100400</name>
</gene>
<accession>A0AAV4DJY0</accession>